<dbReference type="STRING" id="856793.MICA_2445"/>
<proteinExistence type="predicted"/>
<organism evidence="1 2">
    <name type="scientific">Micavibrio aeruginosavorus (strain ARL-13)</name>
    <dbReference type="NCBI Taxonomy" id="856793"/>
    <lineage>
        <taxon>Bacteria</taxon>
        <taxon>Pseudomonadati</taxon>
        <taxon>Bdellovibrionota</taxon>
        <taxon>Bdellovibrionia</taxon>
        <taxon>Bdellovibrionales</taxon>
        <taxon>Pseudobdellovibrionaceae</taxon>
        <taxon>Micavibrio</taxon>
    </lineage>
</organism>
<evidence type="ECO:0000313" key="2">
    <source>
        <dbReference type="Proteomes" id="UP000009286"/>
    </source>
</evidence>
<evidence type="ECO:0000313" key="1">
    <source>
        <dbReference type="EMBL" id="AEP10747.1"/>
    </source>
</evidence>
<reference evidence="1 2" key="1">
    <citation type="journal article" date="2011" name="BMC Genomics">
        <title>Genomic insights into an obligate epibiotic bacterial predator: Micavibrio aeruginosavorus ARL-13.</title>
        <authorList>
            <person name="Wang Z."/>
            <person name="Kadouri D."/>
            <person name="Wu M."/>
        </authorList>
    </citation>
    <scope>NUCLEOTIDE SEQUENCE [LARGE SCALE GENOMIC DNA]</scope>
    <source>
        <strain evidence="1 2">ARL-13</strain>
    </source>
</reference>
<gene>
    <name evidence="1" type="ordered locus">MICA_2445</name>
</gene>
<dbReference type="HOGENOM" id="CLU_3170182_0_0_5"/>
<dbReference type="EMBL" id="CP002382">
    <property type="protein sequence ID" value="AEP10747.1"/>
    <property type="molecule type" value="Genomic_DNA"/>
</dbReference>
<sequence length="47" mass="5148">MGQSQRVQIIYGGVKARDAPLPDLALPPGDDLIHLSPLIQFYKTENA</sequence>
<protein>
    <submittedName>
        <fullName evidence="1">Uncharacterized protein</fullName>
    </submittedName>
</protein>
<accession>G2KNV2</accession>
<dbReference type="AlphaFoldDB" id="G2KNV2"/>
<dbReference type="Proteomes" id="UP000009286">
    <property type="component" value="Chromosome"/>
</dbReference>
<dbReference type="KEGG" id="mai:MICA_2445"/>
<name>G2KNV2_MICAA</name>
<keyword evidence="2" id="KW-1185">Reference proteome</keyword>